<evidence type="ECO:0000256" key="4">
    <source>
        <dbReference type="ARBA" id="ARBA00022692"/>
    </source>
</evidence>
<evidence type="ECO:0000256" key="7">
    <source>
        <dbReference type="SAM" id="Phobius"/>
    </source>
</evidence>
<dbReference type="OrthoDB" id="1796697at2"/>
<dbReference type="Pfam" id="PF04239">
    <property type="entry name" value="DUF421"/>
    <property type="match status" value="1"/>
</dbReference>
<feature type="domain" description="YetF C-terminal" evidence="8">
    <location>
        <begin position="81"/>
        <end position="164"/>
    </location>
</feature>
<organism evidence="9 10">
    <name type="scientific">Paenibacillus taihuensis</name>
    <dbReference type="NCBI Taxonomy" id="1156355"/>
    <lineage>
        <taxon>Bacteria</taxon>
        <taxon>Bacillati</taxon>
        <taxon>Bacillota</taxon>
        <taxon>Bacilli</taxon>
        <taxon>Bacillales</taxon>
        <taxon>Paenibacillaceae</taxon>
        <taxon>Paenibacillus</taxon>
    </lineage>
</organism>
<evidence type="ECO:0000256" key="5">
    <source>
        <dbReference type="ARBA" id="ARBA00022989"/>
    </source>
</evidence>
<evidence type="ECO:0000256" key="2">
    <source>
        <dbReference type="ARBA" id="ARBA00006448"/>
    </source>
</evidence>
<dbReference type="GO" id="GO:0005886">
    <property type="term" value="C:plasma membrane"/>
    <property type="evidence" value="ECO:0007669"/>
    <property type="project" value="UniProtKB-SubCell"/>
</dbReference>
<sequence length="176" mass="19715">MDLSWHLIWKCAFLVLAGIFLLRLSGRKSIAQMNVATTVIMISIGELIAQGIIEKTIWRAIASVALFLAVLVILELLEIRFGKFQNLITGEAVTVIRDGQVDMKELRKLRITVNQLEMRLRQLGISNIDDIKSGVIEANGELGYELTDAAKPVTKRDLEQFLIQIGARTIPEKENT</sequence>
<dbReference type="EMBL" id="QTTN01000038">
    <property type="protein sequence ID" value="REE68124.1"/>
    <property type="molecule type" value="Genomic_DNA"/>
</dbReference>
<dbReference type="InterPro" id="IPR007353">
    <property type="entry name" value="DUF421"/>
</dbReference>
<evidence type="ECO:0000256" key="1">
    <source>
        <dbReference type="ARBA" id="ARBA00004651"/>
    </source>
</evidence>
<evidence type="ECO:0000256" key="3">
    <source>
        <dbReference type="ARBA" id="ARBA00022475"/>
    </source>
</evidence>
<dbReference type="InterPro" id="IPR023090">
    <property type="entry name" value="UPF0702_alpha/beta_dom_sf"/>
</dbReference>
<keyword evidence="3" id="KW-1003">Cell membrane</keyword>
<reference evidence="9 10" key="1">
    <citation type="submission" date="2018-08" db="EMBL/GenBank/DDBJ databases">
        <title>Genomic Encyclopedia of Type Strains, Phase III (KMG-III): the genomes of soil and plant-associated and newly described type strains.</title>
        <authorList>
            <person name="Whitman W."/>
        </authorList>
    </citation>
    <scope>NUCLEOTIDE SEQUENCE [LARGE SCALE GENOMIC DNA]</scope>
    <source>
        <strain evidence="9 10">CGMCC 1.10966</strain>
    </source>
</reference>
<comment type="subcellular location">
    <subcellularLocation>
        <location evidence="1">Cell membrane</location>
        <topology evidence="1">Multi-pass membrane protein</topology>
    </subcellularLocation>
</comment>
<dbReference type="PANTHER" id="PTHR34582">
    <property type="entry name" value="UPF0702 TRANSMEMBRANE PROTEIN YCAP"/>
    <property type="match status" value="1"/>
</dbReference>
<keyword evidence="5 7" id="KW-1133">Transmembrane helix</keyword>
<keyword evidence="10" id="KW-1185">Reference proteome</keyword>
<dbReference type="PANTHER" id="PTHR34582:SF2">
    <property type="entry name" value="UPF0702 TRANSMEMBRANE PROTEIN YDFR"/>
    <property type="match status" value="1"/>
</dbReference>
<protein>
    <submittedName>
        <fullName evidence="9">Uncharacterized membrane protein YcaP (DUF421 family)</fullName>
    </submittedName>
</protein>
<feature type="transmembrane region" description="Helical" evidence="7">
    <location>
        <begin position="59"/>
        <end position="77"/>
    </location>
</feature>
<dbReference type="Proteomes" id="UP000256304">
    <property type="component" value="Unassembled WGS sequence"/>
</dbReference>
<feature type="transmembrane region" description="Helical" evidence="7">
    <location>
        <begin position="6"/>
        <end position="22"/>
    </location>
</feature>
<dbReference type="RefSeq" id="WP_116191679.1">
    <property type="nucleotide sequence ID" value="NZ_QTTN01000038.1"/>
</dbReference>
<dbReference type="AlphaFoldDB" id="A0A3D9QV66"/>
<keyword evidence="4 7" id="KW-0812">Transmembrane</keyword>
<comment type="similarity">
    <text evidence="2">Belongs to the UPF0702 family.</text>
</comment>
<comment type="caution">
    <text evidence="9">The sequence shown here is derived from an EMBL/GenBank/DDBJ whole genome shotgun (WGS) entry which is preliminary data.</text>
</comment>
<gene>
    <name evidence="9" type="ORF">A8990_13853</name>
</gene>
<proteinExistence type="inferred from homology"/>
<name>A0A3D9QV66_9BACL</name>
<evidence type="ECO:0000313" key="10">
    <source>
        <dbReference type="Proteomes" id="UP000256304"/>
    </source>
</evidence>
<evidence type="ECO:0000256" key="6">
    <source>
        <dbReference type="ARBA" id="ARBA00023136"/>
    </source>
</evidence>
<accession>A0A3D9QV66</accession>
<dbReference type="Gene3D" id="3.30.240.20">
    <property type="entry name" value="bsu07140 like domains"/>
    <property type="match status" value="1"/>
</dbReference>
<keyword evidence="6 7" id="KW-0472">Membrane</keyword>
<evidence type="ECO:0000259" key="8">
    <source>
        <dbReference type="Pfam" id="PF04239"/>
    </source>
</evidence>
<feature type="transmembrane region" description="Helical" evidence="7">
    <location>
        <begin position="34"/>
        <end position="53"/>
    </location>
</feature>
<evidence type="ECO:0000313" key="9">
    <source>
        <dbReference type="EMBL" id="REE68124.1"/>
    </source>
</evidence>